<dbReference type="InterPro" id="IPR050397">
    <property type="entry name" value="Env_Response_Regulators"/>
</dbReference>
<dbReference type="SMART" id="SM00419">
    <property type="entry name" value="HTH_CRP"/>
    <property type="match status" value="1"/>
</dbReference>
<dbReference type="SMART" id="SM00100">
    <property type="entry name" value="cNMP"/>
    <property type="match status" value="1"/>
</dbReference>
<evidence type="ECO:0000313" key="7">
    <source>
        <dbReference type="EMBL" id="MFC4769632.1"/>
    </source>
</evidence>
<evidence type="ECO:0000256" key="3">
    <source>
        <dbReference type="ARBA" id="ARBA00023159"/>
    </source>
</evidence>
<dbReference type="PROSITE" id="PS50042">
    <property type="entry name" value="CNMP_BINDING_3"/>
    <property type="match status" value="1"/>
</dbReference>
<dbReference type="Pfam" id="PF13545">
    <property type="entry name" value="HTH_Crp_2"/>
    <property type="match status" value="1"/>
</dbReference>
<evidence type="ECO:0000259" key="6">
    <source>
        <dbReference type="PROSITE" id="PS51063"/>
    </source>
</evidence>
<feature type="domain" description="Cyclic nucleotide-binding" evidence="5">
    <location>
        <begin position="14"/>
        <end position="117"/>
    </location>
</feature>
<dbReference type="SUPFAM" id="SSF46785">
    <property type="entry name" value="Winged helix' DNA-binding domain"/>
    <property type="match status" value="1"/>
</dbReference>
<dbReference type="CDD" id="cd00038">
    <property type="entry name" value="CAP_ED"/>
    <property type="match status" value="1"/>
</dbReference>
<dbReference type="InterPro" id="IPR012318">
    <property type="entry name" value="HTH_CRP"/>
</dbReference>
<dbReference type="SUPFAM" id="SSF51206">
    <property type="entry name" value="cAMP-binding domain-like"/>
    <property type="match status" value="1"/>
</dbReference>
<dbReference type="InterPro" id="IPR018490">
    <property type="entry name" value="cNMP-bd_dom_sf"/>
</dbReference>
<keyword evidence="1" id="KW-0805">Transcription regulation</keyword>
<comment type="caution">
    <text evidence="7">The sequence shown here is derived from an EMBL/GenBank/DDBJ whole genome shotgun (WGS) entry which is preliminary data.</text>
</comment>
<dbReference type="Proteomes" id="UP001596002">
    <property type="component" value="Unassembled WGS sequence"/>
</dbReference>
<keyword evidence="4" id="KW-0804">Transcription</keyword>
<dbReference type="PRINTS" id="PR00034">
    <property type="entry name" value="HTHCRP"/>
</dbReference>
<dbReference type="InterPro" id="IPR036388">
    <property type="entry name" value="WH-like_DNA-bd_sf"/>
</dbReference>
<reference evidence="8" key="1">
    <citation type="journal article" date="2019" name="Int. J. Syst. Evol. Microbiol.">
        <title>The Global Catalogue of Microorganisms (GCM) 10K type strain sequencing project: providing services to taxonomists for standard genome sequencing and annotation.</title>
        <authorList>
            <consortium name="The Broad Institute Genomics Platform"/>
            <consortium name="The Broad Institute Genome Sequencing Center for Infectious Disease"/>
            <person name="Wu L."/>
            <person name="Ma J."/>
        </authorList>
    </citation>
    <scope>NUCLEOTIDE SEQUENCE [LARGE SCALE GENOMIC DNA]</scope>
    <source>
        <strain evidence="8">WYCCWR 12678</strain>
    </source>
</reference>
<dbReference type="Gene3D" id="1.10.10.10">
    <property type="entry name" value="Winged helix-like DNA-binding domain superfamily/Winged helix DNA-binding domain"/>
    <property type="match status" value="1"/>
</dbReference>
<dbReference type="PROSITE" id="PS51063">
    <property type="entry name" value="HTH_CRP_2"/>
    <property type="match status" value="1"/>
</dbReference>
<evidence type="ECO:0000313" key="8">
    <source>
        <dbReference type="Proteomes" id="UP001596002"/>
    </source>
</evidence>
<dbReference type="InterPro" id="IPR036390">
    <property type="entry name" value="WH_DNA-bd_sf"/>
</dbReference>
<keyword evidence="2" id="KW-0238">DNA-binding</keyword>
<evidence type="ECO:0000256" key="4">
    <source>
        <dbReference type="ARBA" id="ARBA00023163"/>
    </source>
</evidence>
<name>A0ABV9QAL5_9BACL</name>
<proteinExistence type="predicted"/>
<dbReference type="Gene3D" id="2.60.120.10">
    <property type="entry name" value="Jelly Rolls"/>
    <property type="match status" value="1"/>
</dbReference>
<dbReference type="InterPro" id="IPR014710">
    <property type="entry name" value="RmlC-like_jellyroll"/>
</dbReference>
<keyword evidence="3" id="KW-0010">Activator</keyword>
<feature type="domain" description="HTH crp-type" evidence="6">
    <location>
        <begin position="148"/>
        <end position="229"/>
    </location>
</feature>
<organism evidence="7 8">
    <name type="scientific">Effusibacillus consociatus</name>
    <dbReference type="NCBI Taxonomy" id="1117041"/>
    <lineage>
        <taxon>Bacteria</taxon>
        <taxon>Bacillati</taxon>
        <taxon>Bacillota</taxon>
        <taxon>Bacilli</taxon>
        <taxon>Bacillales</taxon>
        <taxon>Alicyclobacillaceae</taxon>
        <taxon>Effusibacillus</taxon>
    </lineage>
</organism>
<keyword evidence="8" id="KW-1185">Reference proteome</keyword>
<evidence type="ECO:0000259" key="5">
    <source>
        <dbReference type="PROSITE" id="PS50042"/>
    </source>
</evidence>
<protein>
    <submittedName>
        <fullName evidence="7">Crp/Fnr family transcriptional regulator</fullName>
    </submittedName>
</protein>
<dbReference type="InterPro" id="IPR000595">
    <property type="entry name" value="cNMP-bd_dom"/>
</dbReference>
<gene>
    <name evidence="7" type="ORF">ACFO8Q_20100</name>
</gene>
<dbReference type="PANTHER" id="PTHR24567:SF26">
    <property type="entry name" value="REGULATORY PROTEIN YEIL"/>
    <property type="match status" value="1"/>
</dbReference>
<accession>A0ABV9QAL5</accession>
<evidence type="ECO:0000256" key="1">
    <source>
        <dbReference type="ARBA" id="ARBA00023015"/>
    </source>
</evidence>
<evidence type="ECO:0000256" key="2">
    <source>
        <dbReference type="ARBA" id="ARBA00023125"/>
    </source>
</evidence>
<dbReference type="RefSeq" id="WP_380028397.1">
    <property type="nucleotide sequence ID" value="NZ_JBHSHC010000141.1"/>
</dbReference>
<dbReference type="Pfam" id="PF00027">
    <property type="entry name" value="cNMP_binding"/>
    <property type="match status" value="1"/>
</dbReference>
<dbReference type="PANTHER" id="PTHR24567">
    <property type="entry name" value="CRP FAMILY TRANSCRIPTIONAL REGULATORY PROTEIN"/>
    <property type="match status" value="1"/>
</dbReference>
<dbReference type="EMBL" id="JBHSHC010000141">
    <property type="protein sequence ID" value="MFC4769632.1"/>
    <property type="molecule type" value="Genomic_DNA"/>
</dbReference>
<sequence>MKQNSLELLRRISFFRDLSDKELKKIDQLLISRTMAERMIVFMQGEPLEYVYFIAGGKVKIYRTDEHGREQIVNVLQTGDMFPHAGFFQNVAYRANAVMIEKGVLLALPTSRFRQWLESNPALCLRFMAIMESKIIELQGRLEEMVMHDTFGRVVLLLIRLSRIHGIPDGEYIRLNVPFTNQELANMIGTSRETVSRTLSQLKKDKALETTPTHQLRLHLERLEKQLRI</sequence>